<organism evidence="3 4">
    <name type="scientific">Streptomyces bohaiensis</name>
    <dbReference type="NCBI Taxonomy" id="1431344"/>
    <lineage>
        <taxon>Bacteria</taxon>
        <taxon>Bacillati</taxon>
        <taxon>Actinomycetota</taxon>
        <taxon>Actinomycetes</taxon>
        <taxon>Kitasatosporales</taxon>
        <taxon>Streptomycetaceae</taxon>
        <taxon>Streptomyces</taxon>
    </lineage>
</organism>
<reference evidence="3 4" key="1">
    <citation type="submission" date="2020-03" db="EMBL/GenBank/DDBJ databases">
        <title>Draft genome of Streptomyces sp. ventii, isolated from the Axial Seamount in the Pacific Ocean, and resequencing of the two type strains Streptomyces lonarensis strain NCL 716 and Streptomyces bohaiensis strain 11A07.</title>
        <authorList>
            <person name="Loughran R.M."/>
            <person name="Pfannmuller K.M."/>
            <person name="Wasson B.J."/>
            <person name="Deadmond M.C."/>
            <person name="Paddock B.E."/>
            <person name="Koyack M.J."/>
            <person name="Gallegos D.A."/>
            <person name="Mitchell E.A."/>
            <person name="Ushijima B."/>
            <person name="Saw J.H."/>
            <person name="Mcphail K.L."/>
            <person name="Videau P."/>
        </authorList>
    </citation>
    <scope>NUCLEOTIDE SEQUENCE [LARGE SCALE GENOMIC DNA]</scope>
    <source>
        <strain evidence="3 4">11A07</strain>
    </source>
</reference>
<gene>
    <name evidence="3" type="ORF">HCN52_03710</name>
</gene>
<dbReference type="InterPro" id="IPR005754">
    <property type="entry name" value="Sortase"/>
</dbReference>
<sequence>MRVSEKALTTAVATVAAAALITGTVAMNDGEGSSDPPQPAAADGVRDGDTAVTAAAPGTAPAGVPELPPSTPLTVRIPAIAVDAPLTGLGLEPSGSPEVPPEERADLAAWYRDGVSPGSPGTSLITGHVDNSRGPAVFYDLGALQRGDTVEIDRADGRTAVFTVTAVDVFDREDFPDELVYGQSSAPELRLITCGGPFSSAAGGYLGNVVAFARLTATH</sequence>
<dbReference type="CDD" id="cd05829">
    <property type="entry name" value="Sortase_F"/>
    <property type="match status" value="1"/>
</dbReference>
<dbReference type="Proteomes" id="UP000727056">
    <property type="component" value="Unassembled WGS sequence"/>
</dbReference>
<accession>A0ABX1C4C8</accession>
<evidence type="ECO:0000256" key="2">
    <source>
        <dbReference type="SAM" id="MobiDB-lite"/>
    </source>
</evidence>
<feature type="region of interest" description="Disordered" evidence="2">
    <location>
        <begin position="28"/>
        <end position="70"/>
    </location>
</feature>
<dbReference type="InterPro" id="IPR042001">
    <property type="entry name" value="Sortase_F"/>
</dbReference>
<dbReference type="EMBL" id="JAAVJC010000014">
    <property type="protein sequence ID" value="NJQ14071.1"/>
    <property type="molecule type" value="Genomic_DNA"/>
</dbReference>
<name>A0ABX1C4C8_9ACTN</name>
<keyword evidence="4" id="KW-1185">Reference proteome</keyword>
<evidence type="ECO:0000313" key="4">
    <source>
        <dbReference type="Proteomes" id="UP000727056"/>
    </source>
</evidence>
<protein>
    <submittedName>
        <fullName evidence="3">Class F sortase</fullName>
    </submittedName>
</protein>
<dbReference type="RefSeq" id="WP_168086899.1">
    <property type="nucleotide sequence ID" value="NZ_BHZH01000040.1"/>
</dbReference>
<dbReference type="SUPFAM" id="SSF63817">
    <property type="entry name" value="Sortase"/>
    <property type="match status" value="1"/>
</dbReference>
<evidence type="ECO:0000313" key="3">
    <source>
        <dbReference type="EMBL" id="NJQ14071.1"/>
    </source>
</evidence>
<dbReference type="Gene3D" id="2.40.260.10">
    <property type="entry name" value="Sortase"/>
    <property type="match status" value="1"/>
</dbReference>
<dbReference type="Pfam" id="PF04203">
    <property type="entry name" value="Sortase"/>
    <property type="match status" value="1"/>
</dbReference>
<proteinExistence type="predicted"/>
<dbReference type="InterPro" id="IPR023365">
    <property type="entry name" value="Sortase_dom-sf"/>
</dbReference>
<comment type="caution">
    <text evidence="3">The sequence shown here is derived from an EMBL/GenBank/DDBJ whole genome shotgun (WGS) entry which is preliminary data.</text>
</comment>
<keyword evidence="1" id="KW-0378">Hydrolase</keyword>
<feature type="compositionally biased region" description="Low complexity" evidence="2">
    <location>
        <begin position="50"/>
        <end position="65"/>
    </location>
</feature>
<dbReference type="NCBIfam" id="NF033748">
    <property type="entry name" value="class_F_sortase"/>
    <property type="match status" value="1"/>
</dbReference>
<evidence type="ECO:0000256" key="1">
    <source>
        <dbReference type="ARBA" id="ARBA00022801"/>
    </source>
</evidence>